<gene>
    <name evidence="1" type="ORF">MIZ01_0774</name>
</gene>
<evidence type="ECO:0008006" key="3">
    <source>
        <dbReference type="Google" id="ProtNLM"/>
    </source>
</evidence>
<dbReference type="EMBL" id="AP023423">
    <property type="protein sequence ID" value="BCK87004.1"/>
    <property type="molecule type" value="Genomic_DNA"/>
</dbReference>
<evidence type="ECO:0000313" key="1">
    <source>
        <dbReference type="EMBL" id="BCK87004.1"/>
    </source>
</evidence>
<protein>
    <recommendedName>
        <fullName evidence="3">Transporter</fullName>
    </recommendedName>
</protein>
<evidence type="ECO:0000313" key="2">
    <source>
        <dbReference type="Proteomes" id="UP001320326"/>
    </source>
</evidence>
<name>A0AAN1X953_9PROT</name>
<keyword evidence="2" id="KW-1185">Reference proteome</keyword>
<proteinExistence type="predicted"/>
<organism evidence="1 2">
    <name type="scientific">Sideroxyarcus emersonii</name>
    <dbReference type="NCBI Taxonomy" id="2764705"/>
    <lineage>
        <taxon>Bacteria</taxon>
        <taxon>Pseudomonadati</taxon>
        <taxon>Pseudomonadota</taxon>
        <taxon>Betaproteobacteria</taxon>
        <taxon>Nitrosomonadales</taxon>
        <taxon>Gallionellaceae</taxon>
        <taxon>Sideroxyarcus</taxon>
    </lineage>
</organism>
<dbReference type="KEGG" id="seme:MIZ01_0774"/>
<sequence>MDQRVVLPGLIDGSPQICRAPSFLRASLPIRLAADRVRLSGVVLAIFALLNSAGAYACAACGCTLSRDWESQGISSKPGFTADLSYDYLNQNRQRYGTAAASPALINSQLAAGQEVEAYTRTQTVTASLIYNDDDWGISVQVPYVMRSHGTYGTTAPLGSSYSASADASVGDIRLVGRYTGLSEEGASGLIAGIKLPTGNFGKNFDSGTAAGTPLDAGLQIGTGSTDLILGAYTTGTVDTYGWFLQGTVQHAVATQQALGNLYYRPGDAYQLNTGIRYAGFGAKVSPMLQLNVIKREVDSGAFTVPVDPVTGVSVSGGTLAYLAPGVSVRVGGGASVYGFVQIPIYQNVNSLQLTPGYTLTLGLRQSF</sequence>
<dbReference type="AlphaFoldDB" id="A0AAN1X953"/>
<reference evidence="1 2" key="1">
    <citation type="journal article" date="2022" name="Int. J. Syst. Evol. Microbiol.">
        <title>&lt;i&gt;Sideroxyarcus emersonii&lt;/i&gt; gen. nov. sp. nov., a neutrophilic, microaerobic iron- and thiosulfate-oxidizing bacterium isolated from iron-rich wetland sediment.</title>
        <authorList>
            <person name="Kato S."/>
            <person name="Itoh T."/>
            <person name="Iino T."/>
            <person name="Ohkuma M."/>
        </authorList>
    </citation>
    <scope>NUCLEOTIDE SEQUENCE [LARGE SCALE GENOMIC DNA]</scope>
    <source>
        <strain evidence="1 2">MIZ01</strain>
    </source>
</reference>
<accession>A0AAN1X953</accession>
<dbReference type="Proteomes" id="UP001320326">
    <property type="component" value="Chromosome"/>
</dbReference>